<accession>A0A0F9F404</accession>
<reference evidence="2" key="1">
    <citation type="journal article" date="2015" name="Nature">
        <title>Complex archaea that bridge the gap between prokaryotes and eukaryotes.</title>
        <authorList>
            <person name="Spang A."/>
            <person name="Saw J.H."/>
            <person name="Jorgensen S.L."/>
            <person name="Zaremba-Niedzwiedzka K."/>
            <person name="Martijn J."/>
            <person name="Lind A.E."/>
            <person name="van Eijk R."/>
            <person name="Schleper C."/>
            <person name="Guy L."/>
            <person name="Ettema T.J."/>
        </authorList>
    </citation>
    <scope>NUCLEOTIDE SEQUENCE</scope>
</reference>
<proteinExistence type="predicted"/>
<evidence type="ECO:0000256" key="1">
    <source>
        <dbReference type="SAM" id="Phobius"/>
    </source>
</evidence>
<dbReference type="EMBL" id="LAZR01032061">
    <property type="protein sequence ID" value="KKL51965.1"/>
    <property type="molecule type" value="Genomic_DNA"/>
</dbReference>
<keyword evidence="1" id="KW-0812">Transmembrane</keyword>
<feature type="transmembrane region" description="Helical" evidence="1">
    <location>
        <begin position="43"/>
        <end position="62"/>
    </location>
</feature>
<dbReference type="AlphaFoldDB" id="A0A0F9F404"/>
<feature type="non-terminal residue" evidence="2">
    <location>
        <position position="152"/>
    </location>
</feature>
<comment type="caution">
    <text evidence="2">The sequence shown here is derived from an EMBL/GenBank/DDBJ whole genome shotgun (WGS) entry which is preliminary data.</text>
</comment>
<evidence type="ECO:0008006" key="3">
    <source>
        <dbReference type="Google" id="ProtNLM"/>
    </source>
</evidence>
<evidence type="ECO:0000313" key="2">
    <source>
        <dbReference type="EMBL" id="KKL51965.1"/>
    </source>
</evidence>
<keyword evidence="1" id="KW-0472">Membrane</keyword>
<gene>
    <name evidence="2" type="ORF">LCGC14_2290260</name>
</gene>
<keyword evidence="1" id="KW-1133">Transmembrane helix</keyword>
<protein>
    <recommendedName>
        <fullName evidence="3">Phage tail tape measure protein domain-containing protein</fullName>
    </recommendedName>
</protein>
<name>A0A0F9F404_9ZZZZ</name>
<organism evidence="2">
    <name type="scientific">marine sediment metagenome</name>
    <dbReference type="NCBI Taxonomy" id="412755"/>
    <lineage>
        <taxon>unclassified sequences</taxon>
        <taxon>metagenomes</taxon>
        <taxon>ecological metagenomes</taxon>
    </lineage>
</organism>
<sequence>MANLASLVVSLTTKTEPFRKGIKKAGKSVAGLRLELSKTDKRLVKFASATLVAAAAAVVLLTKAGLANVDATTKMADRLGLATDKLLELQFAAKLTAGVNDATFTMALQRMTRRLAEAAQGTGEAVKAIAELGLTAEDLAKLAPDEQFKLIA</sequence>